<dbReference type="GO" id="GO:0000155">
    <property type="term" value="F:phosphorelay sensor kinase activity"/>
    <property type="evidence" value="ECO:0007669"/>
    <property type="project" value="InterPro"/>
</dbReference>
<dbReference type="SMART" id="SM00388">
    <property type="entry name" value="HisKA"/>
    <property type="match status" value="1"/>
</dbReference>
<evidence type="ECO:0000313" key="6">
    <source>
        <dbReference type="Proteomes" id="UP000014207"/>
    </source>
</evidence>
<dbReference type="CDD" id="cd00082">
    <property type="entry name" value="HisKA"/>
    <property type="match status" value="1"/>
</dbReference>
<name>R9HHN0_BACT4</name>
<organism evidence="5 6">
    <name type="scientific">Bacteroides thetaiotaomicron dnLKV9</name>
    <dbReference type="NCBI Taxonomy" id="1235785"/>
    <lineage>
        <taxon>Bacteria</taxon>
        <taxon>Pseudomonadati</taxon>
        <taxon>Bacteroidota</taxon>
        <taxon>Bacteroidia</taxon>
        <taxon>Bacteroidales</taxon>
        <taxon>Bacteroidaceae</taxon>
        <taxon>Bacteroides</taxon>
    </lineage>
</organism>
<dbReference type="AlphaFoldDB" id="R9HHN0"/>
<evidence type="ECO:0000256" key="3">
    <source>
        <dbReference type="ARBA" id="ARBA00022553"/>
    </source>
</evidence>
<evidence type="ECO:0000256" key="1">
    <source>
        <dbReference type="ARBA" id="ARBA00000085"/>
    </source>
</evidence>
<protein>
    <recommendedName>
        <fullName evidence="2">histidine kinase</fullName>
        <ecNumber evidence="2">2.7.13.3</ecNumber>
    </recommendedName>
</protein>
<evidence type="ECO:0000313" key="5">
    <source>
        <dbReference type="EMBL" id="EOS03281.1"/>
    </source>
</evidence>
<dbReference type="InterPro" id="IPR036097">
    <property type="entry name" value="HisK_dim/P_sf"/>
</dbReference>
<feature type="domain" description="Histidine kinase" evidence="4">
    <location>
        <begin position="1"/>
        <end position="204"/>
    </location>
</feature>
<dbReference type="SUPFAM" id="SSF47384">
    <property type="entry name" value="Homodimeric domain of signal transducing histidine kinase"/>
    <property type="match status" value="1"/>
</dbReference>
<dbReference type="SUPFAM" id="SSF55874">
    <property type="entry name" value="ATPase domain of HSP90 chaperone/DNA topoisomerase II/histidine kinase"/>
    <property type="match status" value="1"/>
</dbReference>
<comment type="catalytic activity">
    <reaction evidence="1">
        <text>ATP + protein L-histidine = ADP + protein N-phospho-L-histidine.</text>
        <dbReference type="EC" id="2.7.13.3"/>
    </reaction>
</comment>
<proteinExistence type="predicted"/>
<dbReference type="Pfam" id="PF00512">
    <property type="entry name" value="HisKA"/>
    <property type="match status" value="1"/>
</dbReference>
<dbReference type="Proteomes" id="UP000014207">
    <property type="component" value="Unassembled WGS sequence"/>
</dbReference>
<gene>
    <name evidence="5" type="ORF">C799_00261</name>
</gene>
<accession>R9HHN0</accession>
<dbReference type="InterPro" id="IPR003661">
    <property type="entry name" value="HisK_dim/P_dom"/>
</dbReference>
<dbReference type="HOGENOM" id="CLU_1324287_0_0_10"/>
<keyword evidence="3" id="KW-0597">Phosphoprotein</keyword>
<dbReference type="EMBL" id="ASSM01000003">
    <property type="protein sequence ID" value="EOS03281.1"/>
    <property type="molecule type" value="Genomic_DNA"/>
</dbReference>
<evidence type="ECO:0000259" key="4">
    <source>
        <dbReference type="PROSITE" id="PS50109"/>
    </source>
</evidence>
<dbReference type="InterPro" id="IPR036890">
    <property type="entry name" value="HATPase_C_sf"/>
</dbReference>
<dbReference type="Gene3D" id="1.10.287.130">
    <property type="match status" value="1"/>
</dbReference>
<dbReference type="PROSITE" id="PS50109">
    <property type="entry name" value="HIS_KIN"/>
    <property type="match status" value="1"/>
</dbReference>
<dbReference type="EC" id="2.7.13.3" evidence="2"/>
<dbReference type="PANTHER" id="PTHR43547">
    <property type="entry name" value="TWO-COMPONENT HISTIDINE KINASE"/>
    <property type="match status" value="1"/>
</dbReference>
<evidence type="ECO:0000256" key="2">
    <source>
        <dbReference type="ARBA" id="ARBA00012438"/>
    </source>
</evidence>
<dbReference type="InterPro" id="IPR005467">
    <property type="entry name" value="His_kinase_dom"/>
</dbReference>
<reference evidence="5 6" key="1">
    <citation type="submission" date="2013-04" db="EMBL/GenBank/DDBJ databases">
        <title>The Genome Sequence of Bacteroides thetaiotaomicron dnLKV9.</title>
        <authorList>
            <consortium name="The Broad Institute Genomics Platform"/>
            <consortium name="The Broad Institute Genome Sequencing Center for Infectious Disease"/>
            <person name="Earl A."/>
            <person name="Xavier R."/>
            <person name="Kuhn K."/>
            <person name="Stappenbeck T."/>
            <person name="Walker B."/>
            <person name="Young S."/>
            <person name="Zeng Q."/>
            <person name="Gargeya S."/>
            <person name="Fitzgerald M."/>
            <person name="Haas B."/>
            <person name="Abouelleil A."/>
            <person name="Allen A.W."/>
            <person name="Alvarado L."/>
            <person name="Arachchi H.M."/>
            <person name="Berlin A.M."/>
            <person name="Chapman S.B."/>
            <person name="Gainer-Dewar J."/>
            <person name="Goldberg J."/>
            <person name="Griggs A."/>
            <person name="Gujja S."/>
            <person name="Hansen M."/>
            <person name="Howarth C."/>
            <person name="Imamovic A."/>
            <person name="Ireland A."/>
            <person name="Larimer J."/>
            <person name="McCowan C."/>
            <person name="Murphy C."/>
            <person name="Pearson M."/>
            <person name="Poon T.W."/>
            <person name="Priest M."/>
            <person name="Roberts A."/>
            <person name="Saif S."/>
            <person name="Shea T."/>
            <person name="Sisk P."/>
            <person name="Sykes S."/>
            <person name="Wortman J."/>
            <person name="Nusbaum C."/>
            <person name="Birren B."/>
        </authorList>
    </citation>
    <scope>NUCLEOTIDE SEQUENCE [LARGE SCALE GENOMIC DNA]</scope>
    <source>
        <strain evidence="6">dnLKV9</strain>
    </source>
</reference>
<dbReference type="PANTHER" id="PTHR43547:SF2">
    <property type="entry name" value="HYBRID SIGNAL TRANSDUCTION HISTIDINE KINASE C"/>
    <property type="match status" value="1"/>
</dbReference>
<comment type="caution">
    <text evidence="5">The sequence shown here is derived from an EMBL/GenBank/DDBJ whole genome shotgun (WGS) entry which is preliminary data.</text>
</comment>
<dbReference type="PATRIC" id="fig|1235785.3.peg.265"/>
<sequence length="207" mass="23761">MSYNIRTPLNNVVGFSQLIASEPNIDEKTREEYSAIIHQSSERLMRLVNDVLDLSRLEAKMMKFQIQDYDAVALCNEVCYMARMNNEKTGIQVRFTPEVESLSLRTDTTRLGYALLSTLTYPHEHETEGQQEERIIRFTLSRKGEMLYFRILNSPLADEAFTSQETGIRHEINQLLLAYFGGSYQVNARGTEGPEIVFTYPIASESE</sequence>